<dbReference type="GO" id="GO:0003677">
    <property type="term" value="F:DNA binding"/>
    <property type="evidence" value="ECO:0007669"/>
    <property type="project" value="UniProtKB-KW"/>
</dbReference>
<protein>
    <submittedName>
        <fullName evidence="9">Protein NTM1-like 9</fullName>
    </submittedName>
</protein>
<comment type="subcellular location">
    <subcellularLocation>
        <location evidence="1">Nucleus</location>
    </subcellularLocation>
</comment>
<evidence type="ECO:0000313" key="9">
    <source>
        <dbReference type="RefSeq" id="XP_048135128.1"/>
    </source>
</evidence>
<dbReference type="AlphaFoldDB" id="A0A8B8N2G4"/>
<evidence type="ECO:0000256" key="3">
    <source>
        <dbReference type="ARBA" id="ARBA00023125"/>
    </source>
</evidence>
<name>A0A8B8N2G4_9MYRT</name>
<gene>
    <name evidence="9" type="primary">LOC115737225</name>
</gene>
<dbReference type="InterPro" id="IPR036093">
    <property type="entry name" value="NAC_dom_sf"/>
</dbReference>
<feature type="domain" description="NAC" evidence="7">
    <location>
        <begin position="8"/>
        <end position="156"/>
    </location>
</feature>
<keyword evidence="2" id="KW-0805">Transcription regulation</keyword>
<accession>A0A8B8N2G4</accession>
<dbReference type="PANTHER" id="PTHR31989">
    <property type="entry name" value="NAC DOMAIN-CONTAINING PROTEIN 82-RELATED"/>
    <property type="match status" value="1"/>
</dbReference>
<dbReference type="Proteomes" id="UP000827889">
    <property type="component" value="Chromosome 5"/>
</dbReference>
<feature type="region of interest" description="Disordered" evidence="6">
    <location>
        <begin position="204"/>
        <end position="235"/>
    </location>
</feature>
<dbReference type="RefSeq" id="XP_048135128.1">
    <property type="nucleotide sequence ID" value="XM_048279171.1"/>
</dbReference>
<dbReference type="Pfam" id="PF02365">
    <property type="entry name" value="NAM"/>
    <property type="match status" value="1"/>
</dbReference>
<keyword evidence="4" id="KW-0804">Transcription</keyword>
<sequence length="235" mass="26358">MAGSTEEPQVGYGFKPTDEQLIGHFLKKKLKGEMEAHSAIPELYIYYWEPPDLFILYDVLSSESSDGRECFFFCPRGRRRKTERGFWKETSSTRVIRAPGTGEPMGTKRYLVYHEGQQPNGHRTDVAMHEYHLNSDVSDSEISDPTALVLCRIINRKSKKAKSVTASASTDLMGPSNLNSAQATPGVTIGSDCPTEMLNARLPDWNVLSPDQQPRTCNEQRSSDDDNWHVDGPSD</sequence>
<evidence type="ECO:0000256" key="1">
    <source>
        <dbReference type="ARBA" id="ARBA00004123"/>
    </source>
</evidence>
<keyword evidence="3" id="KW-0238">DNA-binding</keyword>
<feature type="compositionally biased region" description="Polar residues" evidence="6">
    <location>
        <begin position="209"/>
        <end position="220"/>
    </location>
</feature>
<keyword evidence="8" id="KW-1185">Reference proteome</keyword>
<dbReference type="InterPro" id="IPR003441">
    <property type="entry name" value="NAC-dom"/>
</dbReference>
<keyword evidence="5" id="KW-0539">Nucleus</keyword>
<evidence type="ECO:0000313" key="8">
    <source>
        <dbReference type="Proteomes" id="UP000827889"/>
    </source>
</evidence>
<dbReference type="PROSITE" id="PS51005">
    <property type="entry name" value="NAC"/>
    <property type="match status" value="1"/>
</dbReference>
<evidence type="ECO:0000256" key="2">
    <source>
        <dbReference type="ARBA" id="ARBA00023015"/>
    </source>
</evidence>
<dbReference type="Gene3D" id="2.170.150.80">
    <property type="entry name" value="NAC domain"/>
    <property type="match status" value="1"/>
</dbReference>
<dbReference type="GO" id="GO:0005634">
    <property type="term" value="C:nucleus"/>
    <property type="evidence" value="ECO:0007669"/>
    <property type="project" value="UniProtKB-SubCell"/>
</dbReference>
<dbReference type="GeneID" id="115737225"/>
<reference evidence="9" key="1">
    <citation type="submission" date="2025-08" db="UniProtKB">
        <authorList>
            <consortium name="RefSeq"/>
        </authorList>
    </citation>
    <scope>IDENTIFICATION</scope>
    <source>
        <tissue evidence="9">Leaf</tissue>
    </source>
</reference>
<evidence type="ECO:0000256" key="5">
    <source>
        <dbReference type="ARBA" id="ARBA00023242"/>
    </source>
</evidence>
<proteinExistence type="predicted"/>
<evidence type="ECO:0000256" key="6">
    <source>
        <dbReference type="SAM" id="MobiDB-lite"/>
    </source>
</evidence>
<evidence type="ECO:0000256" key="4">
    <source>
        <dbReference type="ARBA" id="ARBA00023163"/>
    </source>
</evidence>
<dbReference type="GO" id="GO:0006355">
    <property type="term" value="P:regulation of DNA-templated transcription"/>
    <property type="evidence" value="ECO:0007669"/>
    <property type="project" value="InterPro"/>
</dbReference>
<dbReference type="SUPFAM" id="SSF101941">
    <property type="entry name" value="NAC domain"/>
    <property type="match status" value="1"/>
</dbReference>
<evidence type="ECO:0000259" key="7">
    <source>
        <dbReference type="PROSITE" id="PS51005"/>
    </source>
</evidence>
<organism evidence="8 9">
    <name type="scientific">Rhodamnia argentea</name>
    <dbReference type="NCBI Taxonomy" id="178133"/>
    <lineage>
        <taxon>Eukaryota</taxon>
        <taxon>Viridiplantae</taxon>
        <taxon>Streptophyta</taxon>
        <taxon>Embryophyta</taxon>
        <taxon>Tracheophyta</taxon>
        <taxon>Spermatophyta</taxon>
        <taxon>Magnoliopsida</taxon>
        <taxon>eudicotyledons</taxon>
        <taxon>Gunneridae</taxon>
        <taxon>Pentapetalae</taxon>
        <taxon>rosids</taxon>
        <taxon>malvids</taxon>
        <taxon>Myrtales</taxon>
        <taxon>Myrtaceae</taxon>
        <taxon>Myrtoideae</taxon>
        <taxon>Myrteae</taxon>
        <taxon>Australasian group</taxon>
        <taxon>Rhodamnia</taxon>
    </lineage>
</organism>